<proteinExistence type="inferred from homology"/>
<gene>
    <name evidence="7" type="ORF">IPOD504_LOCUS16561</name>
</gene>
<dbReference type="Gene3D" id="3.30.497.10">
    <property type="entry name" value="Antithrombin, subunit I, domain 2"/>
    <property type="match status" value="1"/>
</dbReference>
<keyword evidence="8" id="KW-1185">Reference proteome</keyword>
<feature type="non-terminal residue" evidence="7">
    <location>
        <position position="1"/>
    </location>
</feature>
<dbReference type="CDD" id="cd19579">
    <property type="entry name" value="serpin1K-like"/>
    <property type="match status" value="1"/>
</dbReference>
<dbReference type="InterPro" id="IPR023796">
    <property type="entry name" value="Serpin_dom"/>
</dbReference>
<evidence type="ECO:0000313" key="8">
    <source>
        <dbReference type="Proteomes" id="UP000837857"/>
    </source>
</evidence>
<dbReference type="PANTHER" id="PTHR11461:SF211">
    <property type="entry name" value="GH10112P-RELATED"/>
    <property type="match status" value="1"/>
</dbReference>
<dbReference type="InterPro" id="IPR000215">
    <property type="entry name" value="Serpin_fam"/>
</dbReference>
<sequence>MRLTATDMKQCICLFIVTVMTMGSGGDEVSDAELLVTGNRKFTAKMFSEVAKNNVKRALAIGLSDDESTKSVFAYMNKKIRSVKGIDLRMANSIYIADGYNLNDDYLAISREIFQSDIKSVDFTKSEKTTKEINAWVEDQTNHHIKNLVSSEVLSEDTTAILVNAIYFKGMWKDTFNKNVTRDSDFHATREKTVKVPMMYRKGNFNYGESAELGAKILEIPYEGDESAFYIILPDEIDGITELENKLQNPSVLENSLKSLFEIQVAAHIPKFKIETTTNLKDILQNIGVEKIFSAGEANLNKLLKENRDLYISDAVQKAFIEINEEGAEAAVANDFVISLAAPFTPQDISFVADHPFVFVLKTGENILFSGVFSS</sequence>
<evidence type="ECO:0000256" key="1">
    <source>
        <dbReference type="ARBA" id="ARBA00009500"/>
    </source>
</evidence>
<dbReference type="InterPro" id="IPR023795">
    <property type="entry name" value="Serpin_CS"/>
</dbReference>
<evidence type="ECO:0000256" key="2">
    <source>
        <dbReference type="ARBA" id="ARBA00022690"/>
    </source>
</evidence>
<comment type="similarity">
    <text evidence="1 4">Belongs to the serpin family.</text>
</comment>
<evidence type="ECO:0000259" key="6">
    <source>
        <dbReference type="SMART" id="SM00093"/>
    </source>
</evidence>
<name>A0ABN8J6Q7_9NEOP</name>
<dbReference type="InterPro" id="IPR042185">
    <property type="entry name" value="Serpin_sf_2"/>
</dbReference>
<dbReference type="SMART" id="SM00093">
    <property type="entry name" value="SERPIN"/>
    <property type="match status" value="1"/>
</dbReference>
<accession>A0ABN8J6Q7</accession>
<dbReference type="PROSITE" id="PS00284">
    <property type="entry name" value="SERPIN"/>
    <property type="match status" value="1"/>
</dbReference>
<dbReference type="PANTHER" id="PTHR11461">
    <property type="entry name" value="SERINE PROTEASE INHIBITOR, SERPIN"/>
    <property type="match status" value="1"/>
</dbReference>
<feature type="signal peptide" evidence="5">
    <location>
        <begin position="1"/>
        <end position="26"/>
    </location>
</feature>
<protein>
    <recommendedName>
        <fullName evidence="6">Serpin domain-containing protein</fullName>
    </recommendedName>
</protein>
<dbReference type="Pfam" id="PF00079">
    <property type="entry name" value="Serpin"/>
    <property type="match status" value="1"/>
</dbReference>
<dbReference type="InterPro" id="IPR042178">
    <property type="entry name" value="Serpin_sf_1"/>
</dbReference>
<evidence type="ECO:0000313" key="7">
    <source>
        <dbReference type="EMBL" id="CAH2075172.1"/>
    </source>
</evidence>
<evidence type="ECO:0000256" key="3">
    <source>
        <dbReference type="ARBA" id="ARBA00022900"/>
    </source>
</evidence>
<keyword evidence="3" id="KW-0722">Serine protease inhibitor</keyword>
<organism evidence="7 8">
    <name type="scientific">Iphiclides podalirius</name>
    <name type="common">scarce swallowtail</name>
    <dbReference type="NCBI Taxonomy" id="110791"/>
    <lineage>
        <taxon>Eukaryota</taxon>
        <taxon>Metazoa</taxon>
        <taxon>Ecdysozoa</taxon>
        <taxon>Arthropoda</taxon>
        <taxon>Hexapoda</taxon>
        <taxon>Insecta</taxon>
        <taxon>Pterygota</taxon>
        <taxon>Neoptera</taxon>
        <taxon>Endopterygota</taxon>
        <taxon>Lepidoptera</taxon>
        <taxon>Glossata</taxon>
        <taxon>Ditrysia</taxon>
        <taxon>Papilionoidea</taxon>
        <taxon>Papilionidae</taxon>
        <taxon>Papilioninae</taxon>
        <taxon>Iphiclides</taxon>
    </lineage>
</organism>
<keyword evidence="2" id="KW-0646">Protease inhibitor</keyword>
<dbReference type="Gene3D" id="2.30.39.10">
    <property type="entry name" value="Alpha-1-antitrypsin, domain 1"/>
    <property type="match status" value="1"/>
</dbReference>
<dbReference type="InterPro" id="IPR036186">
    <property type="entry name" value="Serpin_sf"/>
</dbReference>
<dbReference type="Proteomes" id="UP000837857">
    <property type="component" value="Chromosome 8"/>
</dbReference>
<dbReference type="SUPFAM" id="SSF56574">
    <property type="entry name" value="Serpins"/>
    <property type="match status" value="1"/>
</dbReference>
<feature type="domain" description="Serpin" evidence="6">
    <location>
        <begin position="44"/>
        <end position="375"/>
    </location>
</feature>
<keyword evidence="5" id="KW-0732">Signal</keyword>
<evidence type="ECO:0000256" key="4">
    <source>
        <dbReference type="RuleBase" id="RU000411"/>
    </source>
</evidence>
<reference evidence="7" key="1">
    <citation type="submission" date="2022-03" db="EMBL/GenBank/DDBJ databases">
        <authorList>
            <person name="Martin H S."/>
        </authorList>
    </citation>
    <scope>NUCLEOTIDE SEQUENCE</scope>
</reference>
<dbReference type="EMBL" id="OW152820">
    <property type="protein sequence ID" value="CAH2075172.1"/>
    <property type="molecule type" value="Genomic_DNA"/>
</dbReference>
<evidence type="ECO:0000256" key="5">
    <source>
        <dbReference type="SAM" id="SignalP"/>
    </source>
</evidence>
<feature type="chain" id="PRO_5046144536" description="Serpin domain-containing protein" evidence="5">
    <location>
        <begin position="27"/>
        <end position="375"/>
    </location>
</feature>